<dbReference type="Gene3D" id="1.10.287.480">
    <property type="entry name" value="helix hairpin bin"/>
    <property type="match status" value="1"/>
</dbReference>
<dbReference type="CDD" id="cd00498">
    <property type="entry name" value="Hsp33"/>
    <property type="match status" value="1"/>
</dbReference>
<dbReference type="Pfam" id="PF01430">
    <property type="entry name" value="HSP33"/>
    <property type="match status" value="1"/>
</dbReference>
<dbReference type="GO" id="GO:0005737">
    <property type="term" value="C:cytoplasm"/>
    <property type="evidence" value="ECO:0007669"/>
    <property type="project" value="InterPro"/>
</dbReference>
<evidence type="ECO:0000256" key="3">
    <source>
        <dbReference type="ARBA" id="ARBA00023157"/>
    </source>
</evidence>
<dbReference type="RefSeq" id="WP_172599392.1">
    <property type="nucleotide sequence ID" value="NZ_AP018721.1"/>
</dbReference>
<dbReference type="PANTHER" id="PTHR30111:SF1">
    <property type="entry name" value="33 KDA CHAPERONIN"/>
    <property type="match status" value="1"/>
</dbReference>
<dbReference type="GO" id="GO:0044183">
    <property type="term" value="F:protein folding chaperone"/>
    <property type="evidence" value="ECO:0007669"/>
    <property type="project" value="TreeGrafter"/>
</dbReference>
<gene>
    <name evidence="6" type="ORF">EDC61_104144</name>
</gene>
<dbReference type="SUPFAM" id="SSF64397">
    <property type="entry name" value="Hsp33 domain"/>
    <property type="match status" value="1"/>
</dbReference>
<dbReference type="Gene3D" id="3.55.30.10">
    <property type="entry name" value="Hsp33 domain"/>
    <property type="match status" value="1"/>
</dbReference>
<evidence type="ECO:0000313" key="6">
    <source>
        <dbReference type="EMBL" id="TCS72728.1"/>
    </source>
</evidence>
<sequence>MSERFDPPRDLVRPFLFEAIDIRGACIQLHEAWRQMLAGRGYAEPVMQLLGEMTAVTALIAANLKQAGRMTFQLKGSGPVDLLVLDCDEQLRLRGMARARPQLAAAAVPELLGHGRLALTLDIAAMSQPYQSIVPLDGDSVATTFEHYLNRSEQLPTRLLLAASGECTAGLFLQKLPSADQKDPDGWNRVQLLADTVKPAELLGLPPVQLLSRLFPEEDIRVFDPRPVAYHCPENRDKVRDMLRSLGQAECEAVLQEHGEIVIHDDICNHRYRFSPDEIAELFRTS</sequence>
<keyword evidence="7" id="KW-1185">Reference proteome</keyword>
<protein>
    <submittedName>
        <fullName evidence="6">Molecular chaperone Hsp33</fullName>
    </submittedName>
</protein>
<dbReference type="GO" id="GO:0042026">
    <property type="term" value="P:protein refolding"/>
    <property type="evidence" value="ECO:0007669"/>
    <property type="project" value="TreeGrafter"/>
</dbReference>
<dbReference type="InterPro" id="IPR023212">
    <property type="entry name" value="Hsp33_helix_hairpin_bin_dom_sf"/>
</dbReference>
<keyword evidence="2" id="KW-0862">Zinc</keyword>
<organism evidence="6 7">
    <name type="scientific">Sulfuritortus calidifontis</name>
    <dbReference type="NCBI Taxonomy" id="1914471"/>
    <lineage>
        <taxon>Bacteria</taxon>
        <taxon>Pseudomonadati</taxon>
        <taxon>Pseudomonadota</taxon>
        <taxon>Betaproteobacteria</taxon>
        <taxon>Nitrosomonadales</taxon>
        <taxon>Thiobacillaceae</taxon>
        <taxon>Sulfuritortus</taxon>
    </lineage>
</organism>
<dbReference type="Gene3D" id="3.90.1280.10">
    <property type="entry name" value="HSP33 redox switch-like"/>
    <property type="match status" value="1"/>
</dbReference>
<name>A0A4R3JWN4_9PROT</name>
<dbReference type="EMBL" id="SLZY01000004">
    <property type="protein sequence ID" value="TCS72728.1"/>
    <property type="molecule type" value="Genomic_DNA"/>
</dbReference>
<dbReference type="GO" id="GO:0051082">
    <property type="term" value="F:unfolded protein binding"/>
    <property type="evidence" value="ECO:0007669"/>
    <property type="project" value="InterPro"/>
</dbReference>
<keyword evidence="3" id="KW-1015">Disulfide bond</keyword>
<comment type="caution">
    <text evidence="6">The sequence shown here is derived from an EMBL/GenBank/DDBJ whole genome shotgun (WGS) entry which is preliminary data.</text>
</comment>
<dbReference type="SUPFAM" id="SSF118352">
    <property type="entry name" value="HSP33 redox switch-like"/>
    <property type="match status" value="1"/>
</dbReference>
<evidence type="ECO:0000256" key="1">
    <source>
        <dbReference type="ARBA" id="ARBA00022490"/>
    </source>
</evidence>
<evidence type="ECO:0000256" key="5">
    <source>
        <dbReference type="ARBA" id="ARBA00023284"/>
    </source>
</evidence>
<dbReference type="Proteomes" id="UP000295135">
    <property type="component" value="Unassembled WGS sequence"/>
</dbReference>
<accession>A0A4R3JWN4</accession>
<reference evidence="6 7" key="1">
    <citation type="submission" date="2019-03" db="EMBL/GenBank/DDBJ databases">
        <title>Genomic Encyclopedia of Type Strains, Phase IV (KMG-IV): sequencing the most valuable type-strain genomes for metagenomic binning, comparative biology and taxonomic classification.</title>
        <authorList>
            <person name="Goeker M."/>
        </authorList>
    </citation>
    <scope>NUCLEOTIDE SEQUENCE [LARGE SCALE GENOMIC DNA]</scope>
    <source>
        <strain evidence="6 7">DSM 103923</strain>
    </source>
</reference>
<keyword evidence="1" id="KW-0963">Cytoplasm</keyword>
<proteinExistence type="predicted"/>
<dbReference type="InterPro" id="IPR016153">
    <property type="entry name" value="Heat_shock_Hsp33_N"/>
</dbReference>
<evidence type="ECO:0000256" key="4">
    <source>
        <dbReference type="ARBA" id="ARBA00023186"/>
    </source>
</evidence>
<keyword evidence="4" id="KW-0143">Chaperone</keyword>
<evidence type="ECO:0000256" key="2">
    <source>
        <dbReference type="ARBA" id="ARBA00022833"/>
    </source>
</evidence>
<keyword evidence="5" id="KW-0676">Redox-active center</keyword>
<evidence type="ECO:0000313" key="7">
    <source>
        <dbReference type="Proteomes" id="UP000295135"/>
    </source>
</evidence>
<dbReference type="InterPro" id="IPR016154">
    <property type="entry name" value="Heat_shock_Hsp33_C"/>
</dbReference>
<dbReference type="PANTHER" id="PTHR30111">
    <property type="entry name" value="33 KDA CHAPERONIN"/>
    <property type="match status" value="1"/>
</dbReference>
<dbReference type="InterPro" id="IPR000397">
    <property type="entry name" value="Heat_shock_Hsp33"/>
</dbReference>
<dbReference type="PIRSF" id="PIRSF005261">
    <property type="entry name" value="Heat_shock_Hsp33"/>
    <property type="match status" value="1"/>
</dbReference>
<dbReference type="AlphaFoldDB" id="A0A4R3JWN4"/>